<evidence type="ECO:0000313" key="3">
    <source>
        <dbReference type="EMBL" id="MFD2275650.1"/>
    </source>
</evidence>
<dbReference type="PROSITE" id="PS51257">
    <property type="entry name" value="PROKAR_LIPOPROTEIN"/>
    <property type="match status" value="1"/>
</dbReference>
<keyword evidence="2" id="KW-0472">Membrane</keyword>
<accession>A0ABW5E428</accession>
<sequence>MEKFLYPCTLALTLALASCAVGPNYEVTIPTSPDYWNTNLQTDLKKGTPNIEGWWRKFHDPTLNKLIAIAKEENKDLKIAAERVLEAQAQFGVAYASLAPGVAGSGLYDYSRSSESMSFSNPNPSDTYGLGLDASWEVDFFGGLRRSIESAGASVQATDELYHDTMVLLYSDVATRYVEYRTLQKRIKLAEDNIVSQGQSVEITKDRKAAGLAPQTDVSQAQTNLATSKALIPQLKLQLASTRNQLAFLLGRYPGSIESILGNSTNIPKPPANMRVGLPADMLRARPDVRAAERQLAAQTAQVGVATAELYPKFYINGTLGLGSQSSADLFDSNSRIYSLGPSFQWRLFEGGRIRQDIKVEESRTRQALLNYEKTVLNAVTEVETALSNINHEYNRRSHLNTSVVAARETVSLIKENYKEGIVDFQNVLDAERTIFGQEDAAASSEGIYTAYHIQLYRSLGGGTKMRPVSQNPAK</sequence>
<feature type="signal peptide" evidence="2">
    <location>
        <begin position="1"/>
        <end position="20"/>
    </location>
</feature>
<keyword evidence="2" id="KW-1134">Transmembrane beta strand</keyword>
<dbReference type="SUPFAM" id="SSF56954">
    <property type="entry name" value="Outer membrane efflux proteins (OEP)"/>
    <property type="match status" value="1"/>
</dbReference>
<comment type="subcellular location">
    <subcellularLocation>
        <location evidence="2">Cell membrane</location>
        <topology evidence="2">Lipid-anchor</topology>
    </subcellularLocation>
</comment>
<protein>
    <submittedName>
        <fullName evidence="3">Efflux transporter outer membrane subunit</fullName>
    </submittedName>
</protein>
<dbReference type="InterPro" id="IPR003423">
    <property type="entry name" value="OMP_efflux"/>
</dbReference>
<evidence type="ECO:0000256" key="2">
    <source>
        <dbReference type="RuleBase" id="RU362097"/>
    </source>
</evidence>
<evidence type="ECO:0000256" key="1">
    <source>
        <dbReference type="ARBA" id="ARBA00007613"/>
    </source>
</evidence>
<dbReference type="EMBL" id="JBHUJC010000011">
    <property type="protein sequence ID" value="MFD2275650.1"/>
    <property type="molecule type" value="Genomic_DNA"/>
</dbReference>
<comment type="similarity">
    <text evidence="1 2">Belongs to the outer membrane factor (OMF) (TC 1.B.17) family.</text>
</comment>
<keyword evidence="4" id="KW-1185">Reference proteome</keyword>
<dbReference type="InterPro" id="IPR010131">
    <property type="entry name" value="MdtP/NodT-like"/>
</dbReference>
<comment type="caution">
    <text evidence="3">The sequence shown here is derived from an EMBL/GenBank/DDBJ whole genome shotgun (WGS) entry which is preliminary data.</text>
</comment>
<keyword evidence="2" id="KW-0732">Signal</keyword>
<keyword evidence="2" id="KW-0564">Palmitate</keyword>
<dbReference type="NCBIfam" id="TIGR01845">
    <property type="entry name" value="outer_NodT"/>
    <property type="match status" value="1"/>
</dbReference>
<gene>
    <name evidence="3" type="ORF">ACFSQZ_04140</name>
</gene>
<keyword evidence="2" id="KW-0449">Lipoprotein</keyword>
<keyword evidence="2" id="KW-0812">Transmembrane</keyword>
<dbReference type="Proteomes" id="UP001597297">
    <property type="component" value="Unassembled WGS sequence"/>
</dbReference>
<organism evidence="3 4">
    <name type="scientific">Rubritalea spongiae</name>
    <dbReference type="NCBI Taxonomy" id="430797"/>
    <lineage>
        <taxon>Bacteria</taxon>
        <taxon>Pseudomonadati</taxon>
        <taxon>Verrucomicrobiota</taxon>
        <taxon>Verrucomicrobiia</taxon>
        <taxon>Verrucomicrobiales</taxon>
        <taxon>Rubritaleaceae</taxon>
        <taxon>Rubritalea</taxon>
    </lineage>
</organism>
<dbReference type="PANTHER" id="PTHR30203">
    <property type="entry name" value="OUTER MEMBRANE CATION EFFLUX PROTEIN"/>
    <property type="match status" value="1"/>
</dbReference>
<name>A0ABW5E428_9BACT</name>
<dbReference type="Gene3D" id="2.20.200.10">
    <property type="entry name" value="Outer membrane efflux proteins (OEP)"/>
    <property type="match status" value="1"/>
</dbReference>
<reference evidence="4" key="1">
    <citation type="journal article" date="2019" name="Int. J. Syst. Evol. Microbiol.">
        <title>The Global Catalogue of Microorganisms (GCM) 10K type strain sequencing project: providing services to taxonomists for standard genome sequencing and annotation.</title>
        <authorList>
            <consortium name="The Broad Institute Genomics Platform"/>
            <consortium name="The Broad Institute Genome Sequencing Center for Infectious Disease"/>
            <person name="Wu L."/>
            <person name="Ma J."/>
        </authorList>
    </citation>
    <scope>NUCLEOTIDE SEQUENCE [LARGE SCALE GENOMIC DNA]</scope>
    <source>
        <strain evidence="4">JCM 16545</strain>
    </source>
</reference>
<dbReference type="Pfam" id="PF02321">
    <property type="entry name" value="OEP"/>
    <property type="match status" value="2"/>
</dbReference>
<evidence type="ECO:0000313" key="4">
    <source>
        <dbReference type="Proteomes" id="UP001597297"/>
    </source>
</evidence>
<feature type="chain" id="PRO_5044973507" evidence="2">
    <location>
        <begin position="21"/>
        <end position="475"/>
    </location>
</feature>
<proteinExistence type="inferred from homology"/>
<dbReference type="RefSeq" id="WP_377094791.1">
    <property type="nucleotide sequence ID" value="NZ_JBHSJM010000001.1"/>
</dbReference>
<dbReference type="Gene3D" id="1.20.1600.10">
    <property type="entry name" value="Outer membrane efflux proteins (OEP)"/>
    <property type="match status" value="1"/>
</dbReference>